<sequence length="267" mass="28997">MAGNPGQAISLREVSHGYDLDRGHVAVLDRLTLEVKPGEFVAILGASGCGKSTLLRLIAGLERPRAGQILVDGEPVAKPDPSRILVFQDPTLYPWRSVRKNVALGLEARRLLPAQWQRVDDTISLVRLEAFASAYPHQLSGGMAQRAALARALVNDPRVLLLDEPLGKLDALTRMTMQGEIEALWQRAGFTALLVTHDIEEALLLASRIILLSDRPAHIVRKVAIDRPYPRRRDDPSLSALRQEILATLGVGAVAQDAGIIGKAEGS</sequence>
<dbReference type="InterPro" id="IPR027417">
    <property type="entry name" value="P-loop_NTPase"/>
</dbReference>
<dbReference type="CDD" id="cd03293">
    <property type="entry name" value="ABC_NrtD_SsuB_transporters"/>
    <property type="match status" value="1"/>
</dbReference>
<dbReference type="KEGG" id="hadh:FRZ61_26690"/>
<dbReference type="InterPro" id="IPR050166">
    <property type="entry name" value="ABC_transporter_ATP-bind"/>
</dbReference>
<dbReference type="Pfam" id="PF00005">
    <property type="entry name" value="ABC_tran"/>
    <property type="match status" value="1"/>
</dbReference>
<keyword evidence="2" id="KW-0813">Transport</keyword>
<dbReference type="InterPro" id="IPR003593">
    <property type="entry name" value="AAA+_ATPase"/>
</dbReference>
<dbReference type="InterPro" id="IPR003439">
    <property type="entry name" value="ABC_transporter-like_ATP-bd"/>
</dbReference>
<dbReference type="AlphaFoldDB" id="A0A5J6MZY9"/>
<evidence type="ECO:0000256" key="2">
    <source>
        <dbReference type="ARBA" id="ARBA00022448"/>
    </source>
</evidence>
<keyword evidence="4" id="KW-0547">Nucleotide-binding</keyword>
<dbReference type="Proteomes" id="UP000325797">
    <property type="component" value="Chromosome"/>
</dbReference>
<dbReference type="PANTHER" id="PTHR42788:SF17">
    <property type="entry name" value="ALIPHATIC SULFONATES IMPORT ATP-BINDING PROTEIN SSUB"/>
    <property type="match status" value="1"/>
</dbReference>
<keyword evidence="6" id="KW-1278">Translocase</keyword>
<evidence type="ECO:0000259" key="8">
    <source>
        <dbReference type="PROSITE" id="PS50893"/>
    </source>
</evidence>
<reference evidence="9 10" key="1">
    <citation type="submission" date="2019-08" db="EMBL/GenBank/DDBJ databases">
        <title>Hyperibacter terrae gen. nov., sp. nov. and Hyperibacter viscosus sp. nov., two new members in the family Rhodospirillaceae isolated from the rhizosphere of Hypericum perforatum.</title>
        <authorList>
            <person name="Noviana Z."/>
        </authorList>
    </citation>
    <scope>NUCLEOTIDE SEQUENCE [LARGE SCALE GENOMIC DNA]</scope>
    <source>
        <strain evidence="9 10">R5959</strain>
    </source>
</reference>
<keyword evidence="10" id="KW-1185">Reference proteome</keyword>
<evidence type="ECO:0000256" key="1">
    <source>
        <dbReference type="ARBA" id="ARBA00005417"/>
    </source>
</evidence>
<dbReference type="GO" id="GO:0005524">
    <property type="term" value="F:ATP binding"/>
    <property type="evidence" value="ECO:0007669"/>
    <property type="project" value="UniProtKB-KW"/>
</dbReference>
<evidence type="ECO:0000256" key="4">
    <source>
        <dbReference type="ARBA" id="ARBA00022741"/>
    </source>
</evidence>
<feature type="domain" description="ABC transporter" evidence="8">
    <location>
        <begin position="9"/>
        <end position="241"/>
    </location>
</feature>
<dbReference type="InterPro" id="IPR017871">
    <property type="entry name" value="ABC_transporter-like_CS"/>
</dbReference>
<protein>
    <submittedName>
        <fullName evidence="9">ABC transporter ATP-binding protein</fullName>
    </submittedName>
</protein>
<evidence type="ECO:0000256" key="7">
    <source>
        <dbReference type="ARBA" id="ARBA00023136"/>
    </source>
</evidence>
<evidence type="ECO:0000256" key="5">
    <source>
        <dbReference type="ARBA" id="ARBA00022840"/>
    </source>
</evidence>
<name>A0A5J6MZY9_9PROT</name>
<dbReference type="Gene3D" id="3.40.50.300">
    <property type="entry name" value="P-loop containing nucleotide triphosphate hydrolases"/>
    <property type="match status" value="1"/>
</dbReference>
<evidence type="ECO:0000256" key="3">
    <source>
        <dbReference type="ARBA" id="ARBA00022475"/>
    </source>
</evidence>
<dbReference type="PROSITE" id="PS50893">
    <property type="entry name" value="ABC_TRANSPORTER_2"/>
    <property type="match status" value="1"/>
</dbReference>
<dbReference type="SMART" id="SM00382">
    <property type="entry name" value="AAA"/>
    <property type="match status" value="1"/>
</dbReference>
<dbReference type="EMBL" id="CP042582">
    <property type="protein sequence ID" value="QEX22737.1"/>
    <property type="molecule type" value="Genomic_DNA"/>
</dbReference>
<keyword evidence="3" id="KW-1003">Cell membrane</keyword>
<comment type="similarity">
    <text evidence="1">Belongs to the ABC transporter superfamily.</text>
</comment>
<dbReference type="PANTHER" id="PTHR42788">
    <property type="entry name" value="TAURINE IMPORT ATP-BINDING PROTEIN-RELATED"/>
    <property type="match status" value="1"/>
</dbReference>
<organism evidence="9 10">
    <name type="scientific">Hypericibacter adhaerens</name>
    <dbReference type="NCBI Taxonomy" id="2602016"/>
    <lineage>
        <taxon>Bacteria</taxon>
        <taxon>Pseudomonadati</taxon>
        <taxon>Pseudomonadota</taxon>
        <taxon>Alphaproteobacteria</taxon>
        <taxon>Rhodospirillales</taxon>
        <taxon>Dongiaceae</taxon>
        <taxon>Hypericibacter</taxon>
    </lineage>
</organism>
<dbReference type="PROSITE" id="PS00211">
    <property type="entry name" value="ABC_TRANSPORTER_1"/>
    <property type="match status" value="1"/>
</dbReference>
<evidence type="ECO:0000256" key="6">
    <source>
        <dbReference type="ARBA" id="ARBA00022967"/>
    </source>
</evidence>
<gene>
    <name evidence="9" type="ORF">FRZ61_26690</name>
</gene>
<dbReference type="SUPFAM" id="SSF52540">
    <property type="entry name" value="P-loop containing nucleoside triphosphate hydrolases"/>
    <property type="match status" value="1"/>
</dbReference>
<dbReference type="GO" id="GO:0016887">
    <property type="term" value="F:ATP hydrolysis activity"/>
    <property type="evidence" value="ECO:0007669"/>
    <property type="project" value="InterPro"/>
</dbReference>
<proteinExistence type="inferred from homology"/>
<accession>A0A5J6MZY9</accession>
<evidence type="ECO:0000313" key="10">
    <source>
        <dbReference type="Proteomes" id="UP000325797"/>
    </source>
</evidence>
<evidence type="ECO:0000313" key="9">
    <source>
        <dbReference type="EMBL" id="QEX22737.1"/>
    </source>
</evidence>
<keyword evidence="7" id="KW-0472">Membrane</keyword>
<keyword evidence="5 9" id="KW-0067">ATP-binding</keyword>